<dbReference type="AlphaFoldDB" id="A0A8J9ZGI6"/>
<dbReference type="PROSITE" id="PS50878">
    <property type="entry name" value="RT_POL"/>
    <property type="match status" value="1"/>
</dbReference>
<dbReference type="EMBL" id="OV696687">
    <property type="protein sequence ID" value="CAH1253046.1"/>
    <property type="molecule type" value="Genomic_DNA"/>
</dbReference>
<name>A0A8J9ZGI6_BRALA</name>
<dbReference type="Pfam" id="PF00078">
    <property type="entry name" value="RVT_1"/>
    <property type="match status" value="1"/>
</dbReference>
<evidence type="ECO:0000259" key="1">
    <source>
        <dbReference type="PROSITE" id="PS50878"/>
    </source>
</evidence>
<dbReference type="PANTHER" id="PTHR47027:SF25">
    <property type="entry name" value="REVERSE TRANSCRIPTASE DOMAIN-CONTAINING PROTEIN"/>
    <property type="match status" value="1"/>
</dbReference>
<gene>
    <name evidence="2" type="primary">Hypp1070</name>
    <name evidence="2" type="ORF">BLAG_LOCUS12948</name>
</gene>
<dbReference type="OrthoDB" id="10070415at2759"/>
<accession>A0A8J9ZGI6</accession>
<proteinExistence type="predicted"/>
<dbReference type="InterPro" id="IPR000477">
    <property type="entry name" value="RT_dom"/>
</dbReference>
<evidence type="ECO:0000313" key="3">
    <source>
        <dbReference type="Proteomes" id="UP000838412"/>
    </source>
</evidence>
<dbReference type="Proteomes" id="UP000838412">
    <property type="component" value="Chromosome 2"/>
</dbReference>
<reference evidence="2" key="1">
    <citation type="submission" date="2022-01" db="EMBL/GenBank/DDBJ databases">
        <authorList>
            <person name="Braso-Vives M."/>
        </authorList>
    </citation>
    <scope>NUCLEOTIDE SEQUENCE</scope>
</reference>
<dbReference type="PANTHER" id="PTHR47027">
    <property type="entry name" value="REVERSE TRANSCRIPTASE DOMAIN-CONTAINING PROTEIN"/>
    <property type="match status" value="1"/>
</dbReference>
<evidence type="ECO:0000313" key="2">
    <source>
        <dbReference type="EMBL" id="CAH1253046.1"/>
    </source>
</evidence>
<protein>
    <submittedName>
        <fullName evidence="2">Hypp1070 protein</fullName>
    </submittedName>
</protein>
<organism evidence="2 3">
    <name type="scientific">Branchiostoma lanceolatum</name>
    <name type="common">Common lancelet</name>
    <name type="synonym">Amphioxus lanceolatum</name>
    <dbReference type="NCBI Taxonomy" id="7740"/>
    <lineage>
        <taxon>Eukaryota</taxon>
        <taxon>Metazoa</taxon>
        <taxon>Chordata</taxon>
        <taxon>Cephalochordata</taxon>
        <taxon>Leptocardii</taxon>
        <taxon>Amphioxiformes</taxon>
        <taxon>Branchiostomatidae</taxon>
        <taxon>Branchiostoma</taxon>
    </lineage>
</organism>
<sequence>MAAAPAFPTVTDRCLQNTASGDQSDSSLYAVFADYEKAFDSLDRSTLWNILDHYGIPTKIISMVKVFYNNFQAQVTHGGDLTEPFNMTTGVRQGCLLSPLLFITALDWVMRETTKEGRTGIQWTLTNMLDDLDFADDLALLSHSISQMRTKT</sequence>
<keyword evidence="3" id="KW-1185">Reference proteome</keyword>
<feature type="domain" description="Reverse transcriptase" evidence="1">
    <location>
        <begin position="1"/>
        <end position="152"/>
    </location>
</feature>